<dbReference type="Proteomes" id="UP000586976">
    <property type="component" value="Unassembled WGS sequence"/>
</dbReference>
<dbReference type="Gene3D" id="3.40.640.10">
    <property type="entry name" value="Type I PLP-dependent aspartate aminotransferase-like (Major domain)"/>
    <property type="match status" value="1"/>
</dbReference>
<proteinExistence type="predicted"/>
<dbReference type="GO" id="GO:0030170">
    <property type="term" value="F:pyridoxal phosphate binding"/>
    <property type="evidence" value="ECO:0007669"/>
    <property type="project" value="InterPro"/>
</dbReference>
<dbReference type="SUPFAM" id="SSF53383">
    <property type="entry name" value="PLP-dependent transferases"/>
    <property type="match status" value="1"/>
</dbReference>
<dbReference type="RefSeq" id="WP_181868310.1">
    <property type="nucleotide sequence ID" value="NZ_JACEQY010000082.1"/>
</dbReference>
<evidence type="ECO:0000313" key="5">
    <source>
        <dbReference type="Proteomes" id="UP000586976"/>
    </source>
</evidence>
<keyword evidence="5" id="KW-1185">Reference proteome</keyword>
<dbReference type="Gene3D" id="3.90.1150.10">
    <property type="entry name" value="Aspartate Aminotransferase, domain 1"/>
    <property type="match status" value="1"/>
</dbReference>
<keyword evidence="3" id="KW-0663">Pyridoxal phosphate</keyword>
<dbReference type="AlphaFoldDB" id="A0A7W2HKA1"/>
<keyword evidence="2 4" id="KW-0808">Transferase</keyword>
<dbReference type="GO" id="GO:0004015">
    <property type="term" value="F:adenosylmethionine-8-amino-7-oxononanoate transaminase activity"/>
    <property type="evidence" value="ECO:0007669"/>
    <property type="project" value="TreeGrafter"/>
</dbReference>
<dbReference type="PANTHER" id="PTHR42684:SF3">
    <property type="entry name" value="ADENOSYLMETHIONINE-8-AMINO-7-OXONONANOATE AMINOTRANSFERASE"/>
    <property type="match status" value="1"/>
</dbReference>
<dbReference type="PANTHER" id="PTHR42684">
    <property type="entry name" value="ADENOSYLMETHIONINE-8-AMINO-7-OXONONANOATE AMINOTRANSFERASE"/>
    <property type="match status" value="1"/>
</dbReference>
<dbReference type="EMBL" id="JACEQY010000082">
    <property type="protein sequence ID" value="MBA4866972.1"/>
    <property type="molecule type" value="Genomic_DNA"/>
</dbReference>
<dbReference type="InterPro" id="IPR005814">
    <property type="entry name" value="Aminotrans_3"/>
</dbReference>
<comment type="caution">
    <text evidence="4">The sequence shown here is derived from an EMBL/GenBank/DDBJ whole genome shotgun (WGS) entry which is preliminary data.</text>
</comment>
<dbReference type="Pfam" id="PF00202">
    <property type="entry name" value="Aminotran_3"/>
    <property type="match status" value="1"/>
</dbReference>
<evidence type="ECO:0000313" key="4">
    <source>
        <dbReference type="EMBL" id="MBA4866972.1"/>
    </source>
</evidence>
<sequence length="118" mass="13133">MGNPIAVSKDLSKAAYDHLWMHFTRMSSYENAPVPTIVRGEGTYIYDDKGKRYLDGLAGLFVVQAGHGRTELAETAFKQAQELAFFPIWSYAHPKAIELAERLAGHAPGDLNKVFFTT</sequence>
<dbReference type="InterPro" id="IPR015424">
    <property type="entry name" value="PyrdxlP-dep_Trfase"/>
</dbReference>
<gene>
    <name evidence="4" type="ORF">H1V43_37900</name>
</gene>
<feature type="non-terminal residue" evidence="4">
    <location>
        <position position="118"/>
    </location>
</feature>
<evidence type="ECO:0000256" key="3">
    <source>
        <dbReference type="ARBA" id="ARBA00022898"/>
    </source>
</evidence>
<dbReference type="GO" id="GO:0009102">
    <property type="term" value="P:biotin biosynthetic process"/>
    <property type="evidence" value="ECO:0007669"/>
    <property type="project" value="TreeGrafter"/>
</dbReference>
<dbReference type="InterPro" id="IPR015421">
    <property type="entry name" value="PyrdxlP-dep_Trfase_major"/>
</dbReference>
<name>A0A7W2HKA1_9ACTN</name>
<organism evidence="4 5">
    <name type="scientific">Streptomyces himalayensis subsp. aureolus</name>
    <dbReference type="NCBI Taxonomy" id="2758039"/>
    <lineage>
        <taxon>Bacteria</taxon>
        <taxon>Bacillati</taxon>
        <taxon>Actinomycetota</taxon>
        <taxon>Actinomycetes</taxon>
        <taxon>Kitasatosporales</taxon>
        <taxon>Streptomycetaceae</taxon>
        <taxon>Streptomyces</taxon>
        <taxon>Streptomyces himalayensis</taxon>
    </lineage>
</organism>
<keyword evidence="1 4" id="KW-0032">Aminotransferase</keyword>
<evidence type="ECO:0000256" key="1">
    <source>
        <dbReference type="ARBA" id="ARBA00022576"/>
    </source>
</evidence>
<accession>A0A7W2HKA1</accession>
<evidence type="ECO:0000256" key="2">
    <source>
        <dbReference type="ARBA" id="ARBA00022679"/>
    </source>
</evidence>
<reference evidence="4 5" key="1">
    <citation type="submission" date="2020-07" db="EMBL/GenBank/DDBJ databases">
        <title>Streptomyces isolated from Indian soil.</title>
        <authorList>
            <person name="Mandal S."/>
            <person name="Maiti P.K."/>
        </authorList>
    </citation>
    <scope>NUCLEOTIDE SEQUENCE [LARGE SCALE GENOMIC DNA]</scope>
    <source>
        <strain evidence="4 5">PSKA54</strain>
    </source>
</reference>
<dbReference type="InterPro" id="IPR015422">
    <property type="entry name" value="PyrdxlP-dep_Trfase_small"/>
</dbReference>
<protein>
    <submittedName>
        <fullName evidence="4">Aminotransferase class III-fold pyridoxal phosphate-dependent enzyme</fullName>
    </submittedName>
</protein>